<evidence type="ECO:0000313" key="2">
    <source>
        <dbReference type="Proteomes" id="UP000264310"/>
    </source>
</evidence>
<organism evidence="1 2">
    <name type="scientific">Fulvimarina endophytica</name>
    <dbReference type="NCBI Taxonomy" id="2293836"/>
    <lineage>
        <taxon>Bacteria</taxon>
        <taxon>Pseudomonadati</taxon>
        <taxon>Pseudomonadota</taxon>
        <taxon>Alphaproteobacteria</taxon>
        <taxon>Hyphomicrobiales</taxon>
        <taxon>Aurantimonadaceae</taxon>
        <taxon>Fulvimarina</taxon>
    </lineage>
</organism>
<sequence length="136" mass="14855">MIHQLLTDDADLIVQAMTSNMNVEGFTEVSEELFDKASGLVGRARLVGDQVIEIPSDPPSLPAPTTRRYDVFERCTTDEASLISLAISNSDVRTMELIGATMRFVHGSEVYLALRTIIVDTLGAERADEILAPSDD</sequence>
<dbReference type="AlphaFoldDB" id="A0A371X715"/>
<name>A0A371X715_9HYPH</name>
<proteinExistence type="predicted"/>
<gene>
    <name evidence="1" type="ORF">DYI37_03895</name>
</gene>
<protein>
    <submittedName>
        <fullName evidence="1">Uncharacterized protein</fullName>
    </submittedName>
</protein>
<dbReference type="EMBL" id="QURL01000002">
    <property type="protein sequence ID" value="RFC65018.1"/>
    <property type="molecule type" value="Genomic_DNA"/>
</dbReference>
<reference evidence="1 2" key="1">
    <citation type="submission" date="2018-08" db="EMBL/GenBank/DDBJ databases">
        <title>Fulvimarina sp. 85, whole genome shotgun sequence.</title>
        <authorList>
            <person name="Tuo L."/>
        </authorList>
    </citation>
    <scope>NUCLEOTIDE SEQUENCE [LARGE SCALE GENOMIC DNA]</scope>
    <source>
        <strain evidence="1 2">85</strain>
    </source>
</reference>
<comment type="caution">
    <text evidence="1">The sequence shown here is derived from an EMBL/GenBank/DDBJ whole genome shotgun (WGS) entry which is preliminary data.</text>
</comment>
<keyword evidence="2" id="KW-1185">Reference proteome</keyword>
<evidence type="ECO:0000313" key="1">
    <source>
        <dbReference type="EMBL" id="RFC65018.1"/>
    </source>
</evidence>
<dbReference type="Proteomes" id="UP000264310">
    <property type="component" value="Unassembled WGS sequence"/>
</dbReference>
<accession>A0A371X715</accession>